<organism evidence="3 4">
    <name type="scientific">Streptomyces chattanoogensis</name>
    <dbReference type="NCBI Taxonomy" id="66876"/>
    <lineage>
        <taxon>Bacteria</taxon>
        <taxon>Bacillati</taxon>
        <taxon>Actinomycetota</taxon>
        <taxon>Actinomycetes</taxon>
        <taxon>Kitasatosporales</taxon>
        <taxon>Streptomycetaceae</taxon>
        <taxon>Streptomyces</taxon>
    </lineage>
</organism>
<dbReference type="EMBL" id="LGKG01000183">
    <property type="protein sequence ID" value="KPC59447.1"/>
    <property type="molecule type" value="Genomic_DNA"/>
</dbReference>
<feature type="transmembrane region" description="Helical" evidence="2">
    <location>
        <begin position="15"/>
        <end position="39"/>
    </location>
</feature>
<keyword evidence="2" id="KW-1133">Transmembrane helix</keyword>
<dbReference type="Proteomes" id="UP000037982">
    <property type="component" value="Unassembled WGS sequence"/>
</dbReference>
<accession>A0A0N1JVS5</accession>
<name>A0A0N1JVS5_9ACTN</name>
<keyword evidence="2" id="KW-0812">Transmembrane</keyword>
<gene>
    <name evidence="3" type="ORF">ADL29_34690</name>
</gene>
<keyword evidence="2" id="KW-0472">Membrane</keyword>
<keyword evidence="4" id="KW-1185">Reference proteome</keyword>
<evidence type="ECO:0000256" key="1">
    <source>
        <dbReference type="SAM" id="MobiDB-lite"/>
    </source>
</evidence>
<dbReference type="PATRIC" id="fig|66876.3.peg.7642"/>
<evidence type="ECO:0000313" key="3">
    <source>
        <dbReference type="EMBL" id="KPC59447.1"/>
    </source>
</evidence>
<sequence length="97" mass="10391">MTSALGSGGLMNFVLLRFALIAGGVLVLVIIGFAVLMMLKRRGSVSQETLNRAREHAVPLARAVMENRRSGRGGRGGGRGGLLNSVLSAMNDRDRRR</sequence>
<protein>
    <submittedName>
        <fullName evidence="3">Uncharacterized protein</fullName>
    </submittedName>
</protein>
<evidence type="ECO:0000256" key="2">
    <source>
        <dbReference type="SAM" id="Phobius"/>
    </source>
</evidence>
<reference evidence="4" key="1">
    <citation type="submission" date="2015-07" db="EMBL/GenBank/DDBJ databases">
        <authorList>
            <person name="Ju K.-S."/>
            <person name="Doroghazi J.R."/>
            <person name="Metcalf W.W."/>
        </authorList>
    </citation>
    <scope>NUCLEOTIDE SEQUENCE [LARGE SCALE GENOMIC DNA]</scope>
    <source>
        <strain evidence="4">NRRL ISP-5002</strain>
    </source>
</reference>
<proteinExistence type="predicted"/>
<dbReference type="RefSeq" id="WP_053927480.1">
    <property type="nucleotide sequence ID" value="NZ_LGKG01000183.1"/>
</dbReference>
<feature type="region of interest" description="Disordered" evidence="1">
    <location>
        <begin position="68"/>
        <end position="97"/>
    </location>
</feature>
<comment type="caution">
    <text evidence="3">The sequence shown here is derived from an EMBL/GenBank/DDBJ whole genome shotgun (WGS) entry which is preliminary data.</text>
</comment>
<dbReference type="AlphaFoldDB" id="A0A0N1JVS5"/>
<evidence type="ECO:0000313" key="4">
    <source>
        <dbReference type="Proteomes" id="UP000037982"/>
    </source>
</evidence>